<protein>
    <recommendedName>
        <fullName evidence="6">NADH-quinone oxidoreductase subunit D</fullName>
        <ecNumber evidence="6">7.1.1.-</ecNumber>
    </recommendedName>
    <alternativeName>
        <fullName evidence="6">NADH dehydrogenase I subunit D</fullName>
    </alternativeName>
    <alternativeName>
        <fullName evidence="6">NDH-1 subunit D</fullName>
    </alternativeName>
</protein>
<keyword evidence="3 6" id="KW-0874">Quinone</keyword>
<feature type="domain" description="NADH-quinone oxidoreductase subunit D" evidence="8">
    <location>
        <begin position="162"/>
        <end position="449"/>
    </location>
</feature>
<sequence>MSPSTKYTEYDAYAAEEAFEGKVFDVSGQDWDQVVSAAEDLGDERLVVNMGPQHPSTHGVLRLILTLDGETVTECRVGIGYLHTGIEKNMEFRTWTQGTTFCTRMDYLSPIFNETAYCLGVEKLLGIEDQIPERAQIIRVMMMELNRISSHLVAIATFGLELGASTVMLNGFIDREHTLDLFEEITGLRMNMAYVRPGGVAQDLPSGALSKIRDYLDRMPKRIQALRKLMDDNPVYLARTKDIAYLDLTGCMALGVTGPVLRATGLPWDLRKSQPYCGYETYDFEVATEDTCDVYGRYLVRMREMEESLKIVEQCVDRLHSVKGPVMIEDKKIGWPAQLAIGADGMGNSPRHIAHIMGTSMEALIHHFKLVTEGFRVPAGQAYAAIEAPRGELGVHVVSDGGTRPYRVHFRDPSFTNLQAVPAMCEGGMVADVIAAVASIDPVMGGVDR</sequence>
<dbReference type="EC" id="7.1.1.-" evidence="6"/>
<dbReference type="GO" id="GO:0051287">
    <property type="term" value="F:NAD binding"/>
    <property type="evidence" value="ECO:0007669"/>
    <property type="project" value="InterPro"/>
</dbReference>
<dbReference type="NCBIfam" id="TIGR01962">
    <property type="entry name" value="NuoD"/>
    <property type="match status" value="1"/>
</dbReference>
<evidence type="ECO:0000256" key="1">
    <source>
        <dbReference type="ARBA" id="ARBA00005769"/>
    </source>
</evidence>
<keyword evidence="4 6" id="KW-1278">Translocase</keyword>
<evidence type="ECO:0000259" key="8">
    <source>
        <dbReference type="Pfam" id="PF00346"/>
    </source>
</evidence>
<keyword evidence="6" id="KW-0472">Membrane</keyword>
<dbReference type="SUPFAM" id="SSF56762">
    <property type="entry name" value="HydB/Nqo4-like"/>
    <property type="match status" value="1"/>
</dbReference>
<dbReference type="InterPro" id="IPR029014">
    <property type="entry name" value="NiFe-Hase_large"/>
</dbReference>
<dbReference type="NCBIfam" id="NF004739">
    <property type="entry name" value="PRK06075.1"/>
    <property type="match status" value="1"/>
</dbReference>
<dbReference type="Proteomes" id="UP001165124">
    <property type="component" value="Unassembled WGS sequence"/>
</dbReference>
<comment type="subcellular location">
    <subcellularLocation>
        <location evidence="6">Cell membrane</location>
        <topology evidence="6">Peripheral membrane protein</topology>
        <orientation evidence="6">Cytoplasmic side</orientation>
    </subcellularLocation>
</comment>
<dbReference type="EMBL" id="BSRZ01000011">
    <property type="protein sequence ID" value="GLW65856.1"/>
    <property type="molecule type" value="Genomic_DNA"/>
</dbReference>
<dbReference type="GO" id="GO:0048038">
    <property type="term" value="F:quinone binding"/>
    <property type="evidence" value="ECO:0007669"/>
    <property type="project" value="UniProtKB-KW"/>
</dbReference>
<dbReference type="Pfam" id="PF00346">
    <property type="entry name" value="Complex1_49kDa"/>
    <property type="match status" value="1"/>
</dbReference>
<dbReference type="GO" id="GO:0005886">
    <property type="term" value="C:plasma membrane"/>
    <property type="evidence" value="ECO:0007669"/>
    <property type="project" value="UniProtKB-SubCell"/>
</dbReference>
<proteinExistence type="inferred from homology"/>
<keyword evidence="6" id="KW-1003">Cell membrane</keyword>
<keyword evidence="2 6" id="KW-0813">Transport</keyword>
<evidence type="ECO:0000313" key="10">
    <source>
        <dbReference type="Proteomes" id="UP001165124"/>
    </source>
</evidence>
<evidence type="ECO:0000256" key="5">
    <source>
        <dbReference type="ARBA" id="ARBA00023027"/>
    </source>
</evidence>
<dbReference type="HAMAP" id="MF_01358">
    <property type="entry name" value="NDH1_NuoD"/>
    <property type="match status" value="1"/>
</dbReference>
<accession>A0A9W6PZM4</accession>
<comment type="similarity">
    <text evidence="1 6 7">Belongs to the complex I 49 kDa subunit family.</text>
</comment>
<comment type="catalytic activity">
    <reaction evidence="6">
        <text>a quinone + NADH + 5 H(+)(in) = a quinol + NAD(+) + 4 H(+)(out)</text>
        <dbReference type="Rhea" id="RHEA:57888"/>
        <dbReference type="ChEBI" id="CHEBI:15378"/>
        <dbReference type="ChEBI" id="CHEBI:24646"/>
        <dbReference type="ChEBI" id="CHEBI:57540"/>
        <dbReference type="ChEBI" id="CHEBI:57945"/>
        <dbReference type="ChEBI" id="CHEBI:132124"/>
    </reaction>
</comment>
<evidence type="ECO:0000313" key="9">
    <source>
        <dbReference type="EMBL" id="GLW65856.1"/>
    </source>
</evidence>
<dbReference type="Gene3D" id="1.10.645.10">
    <property type="entry name" value="Cytochrome-c3 Hydrogenase, chain B"/>
    <property type="match status" value="1"/>
</dbReference>
<evidence type="ECO:0000256" key="7">
    <source>
        <dbReference type="RuleBase" id="RU003685"/>
    </source>
</evidence>
<keyword evidence="5 6" id="KW-0520">NAD</keyword>
<evidence type="ECO:0000256" key="3">
    <source>
        <dbReference type="ARBA" id="ARBA00022719"/>
    </source>
</evidence>
<organism evidence="9 10">
    <name type="scientific">Actinomadura rubrobrunea</name>
    <dbReference type="NCBI Taxonomy" id="115335"/>
    <lineage>
        <taxon>Bacteria</taxon>
        <taxon>Bacillati</taxon>
        <taxon>Actinomycetota</taxon>
        <taxon>Actinomycetes</taxon>
        <taxon>Streptosporangiales</taxon>
        <taxon>Thermomonosporaceae</taxon>
        <taxon>Actinomadura</taxon>
    </lineage>
</organism>
<dbReference type="GO" id="GO:0050136">
    <property type="term" value="F:NADH dehydrogenase (quinone) (non-electrogenic) activity"/>
    <property type="evidence" value="ECO:0007669"/>
    <property type="project" value="UniProtKB-UniRule"/>
</dbReference>
<name>A0A9W6PZM4_9ACTN</name>
<evidence type="ECO:0000256" key="2">
    <source>
        <dbReference type="ARBA" id="ARBA00022448"/>
    </source>
</evidence>
<evidence type="ECO:0000256" key="4">
    <source>
        <dbReference type="ARBA" id="ARBA00022967"/>
    </source>
</evidence>
<dbReference type="InterPro" id="IPR022885">
    <property type="entry name" value="NDH1_su_D/H"/>
</dbReference>
<reference evidence="9" key="1">
    <citation type="submission" date="2023-02" db="EMBL/GenBank/DDBJ databases">
        <title>Actinomadura rubrobrunea NBRC 14622.</title>
        <authorList>
            <person name="Ichikawa N."/>
            <person name="Sato H."/>
            <person name="Tonouchi N."/>
        </authorList>
    </citation>
    <scope>NUCLEOTIDE SEQUENCE</scope>
    <source>
        <strain evidence="9">NBRC 14622</strain>
    </source>
</reference>
<dbReference type="PANTHER" id="PTHR11993">
    <property type="entry name" value="NADH-UBIQUINONE OXIDOREDUCTASE 49 KDA SUBUNIT"/>
    <property type="match status" value="1"/>
</dbReference>
<dbReference type="InterPro" id="IPR014029">
    <property type="entry name" value="NADH_UbQ_OxRdtase_49kDa_CS"/>
</dbReference>
<dbReference type="InterPro" id="IPR001135">
    <property type="entry name" value="NADH_Q_OxRdtase_suD"/>
</dbReference>
<dbReference type="PANTHER" id="PTHR11993:SF10">
    <property type="entry name" value="NADH DEHYDROGENASE [UBIQUINONE] IRON-SULFUR PROTEIN 2, MITOCHONDRIAL"/>
    <property type="match status" value="1"/>
</dbReference>
<gene>
    <name evidence="9" type="primary">nuoD2</name>
    <name evidence="6" type="synonym">nuoD</name>
    <name evidence="9" type="ORF">Arub01_41000</name>
</gene>
<comment type="function">
    <text evidence="6">NDH-1 shuttles electrons from NADH, via FMN and iron-sulfur (Fe-S) centers, to quinones in the respiratory chain. The immediate electron acceptor for the enzyme in this species is believed to be a menaquinone. Couples the redox reaction to proton translocation (for every two electrons transferred, four hydrogen ions are translocated across the cytoplasmic membrane), and thus conserves the redox energy in a proton gradient.</text>
</comment>
<evidence type="ECO:0000256" key="6">
    <source>
        <dbReference type="HAMAP-Rule" id="MF_01358"/>
    </source>
</evidence>
<comment type="caution">
    <text evidence="9">The sequence shown here is derived from an EMBL/GenBank/DDBJ whole genome shotgun (WGS) entry which is preliminary data.</text>
</comment>
<dbReference type="AlphaFoldDB" id="A0A9W6PZM4"/>
<dbReference type="PROSITE" id="PS00535">
    <property type="entry name" value="COMPLEX1_49K"/>
    <property type="match status" value="1"/>
</dbReference>
<keyword evidence="10" id="KW-1185">Reference proteome</keyword>
<comment type="subunit">
    <text evidence="6">NDH-1 is composed of 14 different subunits. Subunits NuoB, C, D, E, F, and G constitute the peripheral sector of the complex.</text>
</comment>